<feature type="transmembrane region" description="Helical" evidence="6">
    <location>
        <begin position="500"/>
        <end position="518"/>
    </location>
</feature>
<feature type="transmembrane region" description="Helical" evidence="6">
    <location>
        <begin position="213"/>
        <end position="233"/>
    </location>
</feature>
<keyword evidence="4 6" id="KW-0472">Membrane</keyword>
<protein>
    <recommendedName>
        <fullName evidence="7">STAS domain-containing protein</fullName>
    </recommendedName>
</protein>
<dbReference type="InterPro" id="IPR011547">
    <property type="entry name" value="SLC26A/SulP_dom"/>
</dbReference>
<keyword evidence="3 6" id="KW-1133">Transmembrane helix</keyword>
<dbReference type="PROSITE" id="PS50801">
    <property type="entry name" value="STAS"/>
    <property type="match status" value="1"/>
</dbReference>
<proteinExistence type="predicted"/>
<evidence type="ECO:0000313" key="8">
    <source>
        <dbReference type="EMBL" id="VVT56476.1"/>
    </source>
</evidence>
<dbReference type="InterPro" id="IPR036513">
    <property type="entry name" value="STAS_dom_sf"/>
</dbReference>
<evidence type="ECO:0000313" key="9">
    <source>
        <dbReference type="Proteomes" id="UP000398389"/>
    </source>
</evidence>
<dbReference type="PROSITE" id="PS01130">
    <property type="entry name" value="SLC26A"/>
    <property type="match status" value="1"/>
</dbReference>
<dbReference type="PANTHER" id="PTHR11814">
    <property type="entry name" value="SULFATE TRANSPORTER"/>
    <property type="match status" value="1"/>
</dbReference>
<dbReference type="Pfam" id="PF00916">
    <property type="entry name" value="Sulfate_transp"/>
    <property type="match status" value="1"/>
</dbReference>
<feature type="transmembrane region" description="Helical" evidence="6">
    <location>
        <begin position="388"/>
        <end position="407"/>
    </location>
</feature>
<name>A0A5E8C5K2_9ASCO</name>
<dbReference type="Proteomes" id="UP000398389">
    <property type="component" value="Unassembled WGS sequence"/>
</dbReference>
<dbReference type="GO" id="GO:0008271">
    <property type="term" value="F:secondary active sulfate transmembrane transporter activity"/>
    <property type="evidence" value="ECO:0007669"/>
    <property type="project" value="InterPro"/>
</dbReference>
<sequence>MPSKYNPKVIYNKTVEGIKELNYRDPQSPILDSSEGVYLNSPDEKLTKVLEFNEPVVDVREYTTDQRFNPFLIIYHYLISLFPIVTWIYRYNLTWLYGDLIAGITVGIVAVPQAMSYAKIATLSPEYGLYSTFVGVFIYCFFATSKDVCIGPVAVMSLQVGRTITKVTDKYPEYADKGPVIATTLALICGGAAAGIGLLRLGFILEFIPIPAVMGFMTGSAFSIMIGQVPSLFGNSKFLNTRDSTYLVFINFWKQIKHTKTDVAFGIPPLVALFTIKFLCDYLTKRAPKYKIIWFYLSVLRNGIIIVLFTAIAYGCYKDRRSNAPISLIKTVPSGLKHTGVPEIDHNIVTALASEIPVSVIVLLLEHISIAKSFGRVNNYRVSPDQELIAIGVTNLIGVFFNAYPATGSFSRTALKAKCGVRTPIAGIFTGAVVLLAIYCLTDAFYWIPNATLSAVIIHAVYDLMASPKTSWHFWTVSPIESIIFIAAVFITVFSTIEAGIYFSICASCALMLLRIAFARGQFLGRVEYHELIDPTIISRNGQIVFDGRLSKVSSNTSSNEPKKSVAYDEEQVTPAKTADNQVFETEIRPASDPNTNVSPVIPQSSYLRRFRWVPLNLKNLNPNVKVIPPPPGVVVFRPNESFIYPNASRQVDFILDEVKRSTRPAIIDIHQKIGDRPWNDDGPRHRKIDPDFVDPRPVLRAVVFDMTSVPHIDATGVQNIIDIRAAILNYTKTESVEYHFVGLISQWSRRALIANKLGVGHISPSHHRVDAAERNFGPKWSDAPVADFGYPIEEIQKTASAKFDDEEAKIGGYSGEDSPGGEPSNHILLPLVGTNTPYFHFSMSDLDYLFEEEVPEQPEIVVV</sequence>
<evidence type="ECO:0000256" key="4">
    <source>
        <dbReference type="ARBA" id="ARBA00023136"/>
    </source>
</evidence>
<feature type="transmembrane region" description="Helical" evidence="6">
    <location>
        <begin position="263"/>
        <end position="280"/>
    </location>
</feature>
<gene>
    <name evidence="8" type="ORF">SAPINGB_P005085</name>
</gene>
<feature type="transmembrane region" description="Helical" evidence="6">
    <location>
        <begin position="70"/>
        <end position="89"/>
    </location>
</feature>
<feature type="transmembrane region" description="Helical" evidence="6">
    <location>
        <begin position="292"/>
        <end position="314"/>
    </location>
</feature>
<evidence type="ECO:0000256" key="3">
    <source>
        <dbReference type="ARBA" id="ARBA00022989"/>
    </source>
</evidence>
<dbReference type="NCBIfam" id="TIGR00815">
    <property type="entry name" value="sulP"/>
    <property type="match status" value="1"/>
</dbReference>
<dbReference type="EMBL" id="CABVLU010000004">
    <property type="protein sequence ID" value="VVT56476.1"/>
    <property type="molecule type" value="Genomic_DNA"/>
</dbReference>
<evidence type="ECO:0000256" key="1">
    <source>
        <dbReference type="ARBA" id="ARBA00004141"/>
    </source>
</evidence>
<dbReference type="GeneID" id="43583900"/>
<feature type="transmembrane region" description="Helical" evidence="6">
    <location>
        <begin position="474"/>
        <end position="494"/>
    </location>
</feature>
<dbReference type="InterPro" id="IPR001902">
    <property type="entry name" value="SLC26A/SulP_fam"/>
</dbReference>
<organism evidence="8 9">
    <name type="scientific">Magnusiomyces paraingens</name>
    <dbReference type="NCBI Taxonomy" id="2606893"/>
    <lineage>
        <taxon>Eukaryota</taxon>
        <taxon>Fungi</taxon>
        <taxon>Dikarya</taxon>
        <taxon>Ascomycota</taxon>
        <taxon>Saccharomycotina</taxon>
        <taxon>Dipodascomycetes</taxon>
        <taxon>Dipodascales</taxon>
        <taxon>Dipodascaceae</taxon>
        <taxon>Magnusiomyces</taxon>
    </lineage>
</organism>
<dbReference type="RefSeq" id="XP_031855691.1">
    <property type="nucleotide sequence ID" value="XM_031999800.1"/>
</dbReference>
<keyword evidence="9" id="KW-1185">Reference proteome</keyword>
<dbReference type="GO" id="GO:0016020">
    <property type="term" value="C:membrane"/>
    <property type="evidence" value="ECO:0007669"/>
    <property type="project" value="UniProtKB-SubCell"/>
</dbReference>
<feature type="transmembrane region" description="Helical" evidence="6">
    <location>
        <begin position="419"/>
        <end position="438"/>
    </location>
</feature>
<dbReference type="Pfam" id="PF01740">
    <property type="entry name" value="STAS"/>
    <property type="match status" value="1"/>
</dbReference>
<feature type="region of interest" description="Disordered" evidence="5">
    <location>
        <begin position="553"/>
        <end position="572"/>
    </location>
</feature>
<accession>A0A5E8C5K2</accession>
<evidence type="ECO:0000256" key="6">
    <source>
        <dbReference type="SAM" id="Phobius"/>
    </source>
</evidence>
<dbReference type="InterPro" id="IPR018045">
    <property type="entry name" value="S04_transporter_CS"/>
</dbReference>
<feature type="transmembrane region" description="Helical" evidence="6">
    <location>
        <begin position="127"/>
        <end position="144"/>
    </location>
</feature>
<dbReference type="OrthoDB" id="288203at2759"/>
<dbReference type="InterPro" id="IPR002645">
    <property type="entry name" value="STAS_dom"/>
</dbReference>
<reference evidence="8 9" key="1">
    <citation type="submission" date="2019-09" db="EMBL/GenBank/DDBJ databases">
        <authorList>
            <person name="Brejova B."/>
        </authorList>
    </citation>
    <scope>NUCLEOTIDE SEQUENCE [LARGE SCALE GENOMIC DNA]</scope>
</reference>
<evidence type="ECO:0000259" key="7">
    <source>
        <dbReference type="PROSITE" id="PS50801"/>
    </source>
</evidence>
<feature type="domain" description="STAS" evidence="7">
    <location>
        <begin position="632"/>
        <end position="744"/>
    </location>
</feature>
<keyword evidence="2 6" id="KW-0812">Transmembrane</keyword>
<dbReference type="Gene3D" id="3.30.750.24">
    <property type="entry name" value="STAS domain"/>
    <property type="match status" value="1"/>
</dbReference>
<evidence type="ECO:0000256" key="5">
    <source>
        <dbReference type="SAM" id="MobiDB-lite"/>
    </source>
</evidence>
<feature type="transmembrane region" description="Helical" evidence="6">
    <location>
        <begin position="95"/>
        <end position="115"/>
    </location>
</feature>
<dbReference type="AlphaFoldDB" id="A0A5E8C5K2"/>
<evidence type="ECO:0000256" key="2">
    <source>
        <dbReference type="ARBA" id="ARBA00022692"/>
    </source>
</evidence>
<comment type="subcellular location">
    <subcellularLocation>
        <location evidence="1">Membrane</location>
        <topology evidence="1">Multi-pass membrane protein</topology>
    </subcellularLocation>
</comment>
<feature type="transmembrane region" description="Helical" evidence="6">
    <location>
        <begin position="180"/>
        <end position="201"/>
    </location>
</feature>